<sequence>MQCFVYNSISNELVVRGSEHKLIKQYVRTVDFITVNTFFTVYNNCLCWTGIPEQPKTPGVITCSHGNHIFLVLITVINSLKNMTKGL</sequence>
<evidence type="ECO:0000313" key="1">
    <source>
        <dbReference type="EMBL" id="ABJ02394.1"/>
    </source>
</evidence>
<dbReference type="KEGG" id="ecv:APECO1_3533"/>
<gene>
    <name evidence="1" type="ORF">APECO1_3533</name>
</gene>
<evidence type="ECO:0000313" key="2">
    <source>
        <dbReference type="Proteomes" id="UP000008216"/>
    </source>
</evidence>
<reference evidence="1 2" key="1">
    <citation type="journal article" date="2007" name="J. Bacteriol.">
        <title>The genome sequence of avian pathogenic Escherichia coli strain O1:K1:H7 shares strong similarities with human extraintestinal pathogenic E. coli genomes.</title>
        <authorList>
            <person name="Johnson T.J."/>
            <person name="Kariyawasam S."/>
            <person name="Wannemuehler Y."/>
            <person name="Mangiamele P."/>
            <person name="Johnson S.J."/>
            <person name="Doetkott C."/>
            <person name="Skyberg J.A."/>
            <person name="Lynne A.M."/>
            <person name="Johnson J.R."/>
            <person name="Nolan L.K."/>
        </authorList>
    </citation>
    <scope>NUCLEOTIDE SEQUENCE [LARGE SCALE GENOMIC DNA]</scope>
    <source>
        <strain evidence="1">APEC O1</strain>
    </source>
</reference>
<dbReference type="HOGENOM" id="CLU_2478407_0_0_6"/>
<proteinExistence type="predicted"/>
<keyword evidence="2" id="KW-1185">Reference proteome</keyword>
<protein>
    <submittedName>
        <fullName evidence="1">Uncharacterized protein</fullName>
    </submittedName>
</protein>
<accession>A0A0H2Z2R9</accession>
<dbReference type="Proteomes" id="UP000008216">
    <property type="component" value="Chromosome"/>
</dbReference>
<name>A0A0H2Z2R9_ECOK1</name>
<dbReference type="EMBL" id="CP000468">
    <property type="protein sequence ID" value="ABJ02394.1"/>
    <property type="molecule type" value="Genomic_DNA"/>
</dbReference>
<organism evidence="1 2">
    <name type="scientific">Escherichia coli O1:K1 / APEC</name>
    <dbReference type="NCBI Taxonomy" id="405955"/>
    <lineage>
        <taxon>Bacteria</taxon>
        <taxon>Pseudomonadati</taxon>
        <taxon>Pseudomonadota</taxon>
        <taxon>Gammaproteobacteria</taxon>
        <taxon>Enterobacterales</taxon>
        <taxon>Enterobacteriaceae</taxon>
        <taxon>Escherichia</taxon>
    </lineage>
</organism>
<dbReference type="AlphaFoldDB" id="A0A0H2Z2R9"/>